<feature type="region of interest" description="Disordered" evidence="1">
    <location>
        <begin position="829"/>
        <end position="865"/>
    </location>
</feature>
<sequence length="902" mass="97061">MLINPSFAAAGHYECPAVSFTEGATHASSIDNWFETWRKLFPCLPPIRQSPKNKSSFTTDHRLSLSSPLPFSLLGHPTTSGMPYTPPSYRSPASSAPSSPSVSRRSSFHGTTPTSPSASSRPALPRSASYLTKHRRTPSVSAGSGAASTISANGSTPDITPPGTSDDLKGMADAAAIATAAAQFNAGPVRQSPPPITDGRSMPAGAIISPPDSQTSSEDEGASADDARGREIENLRELQDAISAIPQHRASSPDRTSSPGDLLVLPSQIEEMVDASHHQHHKAPPGHRRISHMRSNTEPNIFVSKSADATPTASEEDSEMDEPAHKPQMVRKKSGELVRPALRPASQRRPSSMPGTPTFSKAVHFDSHLEHVRHFLQVDRPLAVSAGSSPADNYESDTEYPFNADKSGTRSPPFEWETVINSFPVDTPLRKSQPIRVERIWMSPDQKSLLGSIAVANMAFQKSVTCRFTFDYWKTVSEVAAEYSHEIRPRETEAGHDRFQFTIKLSDFANLEAKTLYFCVRYNVNGREYWDNNNDLNFQIDFRKKMLPQNGKKNFQGAGARPSHSLPRSNRRSNPSTSPRPKSLPAGVFDEFSSEHKMWDDGPIHEFLGEESAPIRLKRTSKSTTSLPSDNLANKLSAPVGLAFANRYDFGASLDAAKQAQKGSGGSPRGSPRSDGFYMKPHKKMSFAPPIQTQVANSTVKPPPVQVKEAVPSGPTLPTLPQLSGPPGSPASATIASASYEEIVNKYCFFNGSKQSSPQLKDGTIRNARFDGAGDDVVANQSSESSLASSPMMDKAQHGALRYAIHQNLNPYFQNTHVAIGASPAESPLGGIPATARQSSSPPTSGTSTVRSAMPGTLSPLAGTSTTAGGLGFDAVPFHHAQQMADRFPFSPEAHAATAIRG</sequence>
<feature type="region of interest" description="Disordered" evidence="1">
    <location>
        <begin position="551"/>
        <end position="587"/>
    </location>
</feature>
<dbReference type="PANTHER" id="PTHR12307">
    <property type="entry name" value="PROTEIN PHOSPHATASE 1 REGULATORY SUBUNIT"/>
    <property type="match status" value="1"/>
</dbReference>
<feature type="region of interest" description="Disordered" evidence="1">
    <location>
        <begin position="610"/>
        <end position="630"/>
    </location>
</feature>
<feature type="compositionally biased region" description="Low complexity" evidence="1">
    <location>
        <begin position="87"/>
        <end position="129"/>
    </location>
</feature>
<feature type="compositionally biased region" description="Polar residues" evidence="1">
    <location>
        <begin position="348"/>
        <end position="359"/>
    </location>
</feature>
<feature type="region of interest" description="Disordered" evidence="1">
    <location>
        <begin position="659"/>
        <end position="683"/>
    </location>
</feature>
<evidence type="ECO:0000259" key="2">
    <source>
        <dbReference type="PROSITE" id="PS51159"/>
    </source>
</evidence>
<dbReference type="InterPro" id="IPR038175">
    <property type="entry name" value="CBM21_dom_sf"/>
</dbReference>
<reference evidence="3 4" key="1">
    <citation type="journal article" date="2024" name="IMA Fungus">
        <title>Apiospora arundinis, a panoply of carbohydrate-active enzymes and secondary metabolites.</title>
        <authorList>
            <person name="Sorensen T."/>
            <person name="Petersen C."/>
            <person name="Muurmann A.T."/>
            <person name="Christiansen J.V."/>
            <person name="Brundto M.L."/>
            <person name="Overgaard C.K."/>
            <person name="Boysen A.T."/>
            <person name="Wollenberg R.D."/>
            <person name="Larsen T.O."/>
            <person name="Sorensen J.L."/>
            <person name="Nielsen K.L."/>
            <person name="Sondergaard T.E."/>
        </authorList>
    </citation>
    <scope>NUCLEOTIDE SEQUENCE [LARGE SCALE GENOMIC DNA]</scope>
    <source>
        <strain evidence="3 4">AAU 773</strain>
    </source>
</reference>
<dbReference type="Gene3D" id="2.60.40.2440">
    <property type="entry name" value="Carbohydrate binding type-21 domain"/>
    <property type="match status" value="1"/>
</dbReference>
<proteinExistence type="predicted"/>
<dbReference type="PROSITE" id="PS51159">
    <property type="entry name" value="CBM21"/>
    <property type="match status" value="1"/>
</dbReference>
<organism evidence="3 4">
    <name type="scientific">Apiospora arundinis</name>
    <dbReference type="NCBI Taxonomy" id="335852"/>
    <lineage>
        <taxon>Eukaryota</taxon>
        <taxon>Fungi</taxon>
        <taxon>Dikarya</taxon>
        <taxon>Ascomycota</taxon>
        <taxon>Pezizomycotina</taxon>
        <taxon>Sordariomycetes</taxon>
        <taxon>Xylariomycetidae</taxon>
        <taxon>Amphisphaeriales</taxon>
        <taxon>Apiosporaceae</taxon>
        <taxon>Apiospora</taxon>
    </lineage>
</organism>
<protein>
    <submittedName>
        <fullName evidence="3">Phosphatase regulatory subunit-domain-containing protein</fullName>
    </submittedName>
</protein>
<gene>
    <name evidence="3" type="ORF">PGQ11_003046</name>
</gene>
<evidence type="ECO:0000313" key="3">
    <source>
        <dbReference type="EMBL" id="KAK8872532.1"/>
    </source>
</evidence>
<keyword evidence="4" id="KW-1185">Reference proteome</keyword>
<dbReference type="PANTHER" id="PTHR12307:SF36">
    <property type="entry name" value="GLYCOGEN-BINDING SUBUNIT 76A"/>
    <property type="match status" value="1"/>
</dbReference>
<dbReference type="Pfam" id="PF03370">
    <property type="entry name" value="CBM_21"/>
    <property type="match status" value="1"/>
</dbReference>
<dbReference type="Proteomes" id="UP001390339">
    <property type="component" value="Unassembled WGS sequence"/>
</dbReference>
<feature type="compositionally biased region" description="Low complexity" evidence="1">
    <location>
        <begin position="138"/>
        <end position="156"/>
    </location>
</feature>
<feature type="region of interest" description="Disordered" evidence="1">
    <location>
        <begin position="386"/>
        <end position="409"/>
    </location>
</feature>
<comment type="caution">
    <text evidence="3">The sequence shown here is derived from an EMBL/GenBank/DDBJ whole genome shotgun (WGS) entry which is preliminary data.</text>
</comment>
<feature type="region of interest" description="Disordered" evidence="1">
    <location>
        <begin position="304"/>
        <end position="360"/>
    </location>
</feature>
<feature type="compositionally biased region" description="Low complexity" evidence="1">
    <location>
        <begin position="839"/>
        <end position="849"/>
    </location>
</feature>
<feature type="compositionally biased region" description="Low complexity" evidence="1">
    <location>
        <begin position="561"/>
        <end position="583"/>
    </location>
</feature>
<dbReference type="InterPro" id="IPR005036">
    <property type="entry name" value="CBM21_dom"/>
</dbReference>
<name>A0ABR2J407_9PEZI</name>
<feature type="region of interest" description="Disordered" evidence="1">
    <location>
        <begin position="696"/>
        <end position="732"/>
    </location>
</feature>
<dbReference type="InterPro" id="IPR050782">
    <property type="entry name" value="PP1_regulatory_subunit_3"/>
</dbReference>
<evidence type="ECO:0000313" key="4">
    <source>
        <dbReference type="Proteomes" id="UP001390339"/>
    </source>
</evidence>
<evidence type="ECO:0000256" key="1">
    <source>
        <dbReference type="SAM" id="MobiDB-lite"/>
    </source>
</evidence>
<accession>A0ABR2J407</accession>
<feature type="region of interest" description="Disordered" evidence="1">
    <location>
        <begin position="76"/>
        <end position="169"/>
    </location>
</feature>
<dbReference type="EMBL" id="JAPCWZ010000003">
    <property type="protein sequence ID" value="KAK8872532.1"/>
    <property type="molecule type" value="Genomic_DNA"/>
</dbReference>
<feature type="domain" description="CBM21" evidence="2">
    <location>
        <begin position="427"/>
        <end position="541"/>
    </location>
</feature>
<feature type="region of interest" description="Disordered" evidence="1">
    <location>
        <begin position="185"/>
        <end position="227"/>
    </location>
</feature>